<organism evidence="6 7">
    <name type="scientific">Bicyclus anynana</name>
    <name type="common">Squinting bush brown butterfly</name>
    <dbReference type="NCBI Taxonomy" id="110368"/>
    <lineage>
        <taxon>Eukaryota</taxon>
        <taxon>Metazoa</taxon>
        <taxon>Ecdysozoa</taxon>
        <taxon>Arthropoda</taxon>
        <taxon>Hexapoda</taxon>
        <taxon>Insecta</taxon>
        <taxon>Pterygota</taxon>
        <taxon>Neoptera</taxon>
        <taxon>Endopterygota</taxon>
        <taxon>Lepidoptera</taxon>
        <taxon>Glossata</taxon>
        <taxon>Ditrysia</taxon>
        <taxon>Papilionoidea</taxon>
        <taxon>Nymphalidae</taxon>
        <taxon>Satyrinae</taxon>
        <taxon>Satyrini</taxon>
        <taxon>Mycalesina</taxon>
        <taxon>Bicyclus</taxon>
    </lineage>
</organism>
<keyword evidence="6" id="KW-1185">Reference proteome</keyword>
<dbReference type="GO" id="GO:0062129">
    <property type="term" value="C:chitin-based extracellular matrix"/>
    <property type="evidence" value="ECO:0007669"/>
    <property type="project" value="TreeGrafter"/>
</dbReference>
<dbReference type="Proteomes" id="UP001652582">
    <property type="component" value="Chromosome 20"/>
</dbReference>
<evidence type="ECO:0000256" key="3">
    <source>
        <dbReference type="PROSITE-ProRule" id="PRU00497"/>
    </source>
</evidence>
<dbReference type="KEGG" id="bany:112050494"/>
<keyword evidence="1 3" id="KW-0193">Cuticle</keyword>
<evidence type="ECO:0000256" key="2">
    <source>
        <dbReference type="ARBA" id="ARBA00022729"/>
    </source>
</evidence>
<dbReference type="InterPro" id="IPR050468">
    <property type="entry name" value="Cuticle_Struct_Prot"/>
</dbReference>
<name>A0A6J1NHR6_BICAN</name>
<reference evidence="7" key="1">
    <citation type="submission" date="2025-08" db="UniProtKB">
        <authorList>
            <consortium name="RefSeq"/>
        </authorList>
    </citation>
    <scope>IDENTIFICATION</scope>
</reference>
<accession>A0A6J1NHR6</accession>
<dbReference type="PANTHER" id="PTHR10380">
    <property type="entry name" value="CUTICLE PROTEIN"/>
    <property type="match status" value="1"/>
</dbReference>
<dbReference type="PROSITE" id="PS51155">
    <property type="entry name" value="CHIT_BIND_RR_2"/>
    <property type="match status" value="1"/>
</dbReference>
<dbReference type="GeneID" id="112050494"/>
<protein>
    <submittedName>
        <fullName evidence="7">Cuticle protein 3-like</fullName>
    </submittedName>
</protein>
<dbReference type="AlphaFoldDB" id="A0A6J1NHR6"/>
<dbReference type="GO" id="GO:0008010">
    <property type="term" value="F:structural constituent of chitin-based larval cuticle"/>
    <property type="evidence" value="ECO:0007669"/>
    <property type="project" value="TreeGrafter"/>
</dbReference>
<proteinExistence type="predicted"/>
<dbReference type="OrthoDB" id="7447598at2759"/>
<dbReference type="PROSITE" id="PS00233">
    <property type="entry name" value="CHIT_BIND_RR_1"/>
    <property type="match status" value="1"/>
</dbReference>
<evidence type="ECO:0000256" key="5">
    <source>
        <dbReference type="SAM" id="SignalP"/>
    </source>
</evidence>
<keyword evidence="2 5" id="KW-0732">Signal</keyword>
<dbReference type="InterPro" id="IPR000618">
    <property type="entry name" value="Insect_cuticle"/>
</dbReference>
<evidence type="ECO:0000256" key="1">
    <source>
        <dbReference type="ARBA" id="ARBA00022460"/>
    </source>
</evidence>
<feature type="region of interest" description="Disordered" evidence="4">
    <location>
        <begin position="183"/>
        <end position="202"/>
    </location>
</feature>
<dbReference type="PRINTS" id="PR00947">
    <property type="entry name" value="CUTICLE"/>
</dbReference>
<sequence length="202" mass="21377">MKLITSLTAIIAAASAGRVFSQPPAEQFAHAPDVYQSAAELHAAEPPGAHAQAPGAHGAYTARPGDAHAQILAYHSESDGHNYQYAYETDNGIKAQETGAAAHGSRAHGGYSYTGDDGHVYSVEYVADEHGFRAAGAHLPTPPPIPAAILRALEQNAHDEAAGIHDDGSYHEQHQQAQNYQLDSYQQDAHHAASQAEGGYQH</sequence>
<feature type="region of interest" description="Disordered" evidence="4">
    <location>
        <begin position="42"/>
        <end position="62"/>
    </location>
</feature>
<feature type="chain" id="PRO_5047238934" evidence="5">
    <location>
        <begin position="22"/>
        <end position="202"/>
    </location>
</feature>
<dbReference type="PANTHER" id="PTHR10380:SF173">
    <property type="entry name" value="CUTICULAR PROTEIN 47EF, ISOFORM C-RELATED"/>
    <property type="match status" value="1"/>
</dbReference>
<evidence type="ECO:0000313" key="6">
    <source>
        <dbReference type="Proteomes" id="UP001652582"/>
    </source>
</evidence>
<evidence type="ECO:0000313" key="7">
    <source>
        <dbReference type="RefSeq" id="XP_023944537.2"/>
    </source>
</evidence>
<evidence type="ECO:0000256" key="4">
    <source>
        <dbReference type="SAM" id="MobiDB-lite"/>
    </source>
</evidence>
<dbReference type="RefSeq" id="XP_023944537.2">
    <property type="nucleotide sequence ID" value="XM_024088769.2"/>
</dbReference>
<gene>
    <name evidence="7" type="primary">LOC112050494</name>
</gene>
<feature type="compositionally biased region" description="Low complexity" evidence="4">
    <location>
        <begin position="44"/>
        <end position="59"/>
    </location>
</feature>
<dbReference type="InterPro" id="IPR031311">
    <property type="entry name" value="CHIT_BIND_RR_consensus"/>
</dbReference>
<dbReference type="Pfam" id="PF00379">
    <property type="entry name" value="Chitin_bind_4"/>
    <property type="match status" value="1"/>
</dbReference>
<feature type="signal peptide" evidence="5">
    <location>
        <begin position="1"/>
        <end position="21"/>
    </location>
</feature>